<dbReference type="EMBL" id="BMAW01108539">
    <property type="protein sequence ID" value="GFT34595.1"/>
    <property type="molecule type" value="Genomic_DNA"/>
</dbReference>
<reference evidence="1" key="1">
    <citation type="submission" date="2020-08" db="EMBL/GenBank/DDBJ databases">
        <title>Multicomponent nature underlies the extraordinary mechanical properties of spider dragline silk.</title>
        <authorList>
            <person name="Kono N."/>
            <person name="Nakamura H."/>
            <person name="Mori M."/>
            <person name="Yoshida Y."/>
            <person name="Ohtoshi R."/>
            <person name="Malay A.D."/>
            <person name="Moran D.A.P."/>
            <person name="Tomita M."/>
            <person name="Numata K."/>
            <person name="Arakawa K."/>
        </authorList>
    </citation>
    <scope>NUCLEOTIDE SEQUENCE</scope>
</reference>
<evidence type="ECO:0000313" key="1">
    <source>
        <dbReference type="EMBL" id="GFT34595.1"/>
    </source>
</evidence>
<organism evidence="1 2">
    <name type="scientific">Nephila pilipes</name>
    <name type="common">Giant wood spider</name>
    <name type="synonym">Nephila maculata</name>
    <dbReference type="NCBI Taxonomy" id="299642"/>
    <lineage>
        <taxon>Eukaryota</taxon>
        <taxon>Metazoa</taxon>
        <taxon>Ecdysozoa</taxon>
        <taxon>Arthropoda</taxon>
        <taxon>Chelicerata</taxon>
        <taxon>Arachnida</taxon>
        <taxon>Araneae</taxon>
        <taxon>Araneomorphae</taxon>
        <taxon>Entelegynae</taxon>
        <taxon>Araneoidea</taxon>
        <taxon>Nephilidae</taxon>
        <taxon>Nephila</taxon>
    </lineage>
</organism>
<dbReference type="Proteomes" id="UP000887013">
    <property type="component" value="Unassembled WGS sequence"/>
</dbReference>
<evidence type="ECO:0000313" key="2">
    <source>
        <dbReference type="Proteomes" id="UP000887013"/>
    </source>
</evidence>
<sequence length="132" mass="15369">MKEVAPASPCDWKRIGKNMLRFRSFVATCVVRNRVSAPLRLKPWLVKRGPSNIVHGCRSKTDFAIPIFSNVFRMHEFDASLHDNYLRKSYDADRIHSCMIGHIGLDAHRRLYDSIIISLSSGYLTRRFKREF</sequence>
<name>A0A8X6TNK6_NEPPI</name>
<protein>
    <submittedName>
        <fullName evidence="1">Uncharacterized protein</fullName>
    </submittedName>
</protein>
<accession>A0A8X6TNK6</accession>
<proteinExistence type="predicted"/>
<gene>
    <name evidence="1" type="ORF">NPIL_493141</name>
</gene>
<dbReference type="AlphaFoldDB" id="A0A8X6TNK6"/>
<keyword evidence="2" id="KW-1185">Reference proteome</keyword>
<comment type="caution">
    <text evidence="1">The sequence shown here is derived from an EMBL/GenBank/DDBJ whole genome shotgun (WGS) entry which is preliminary data.</text>
</comment>